<dbReference type="PANTHER" id="PTHR43461">
    <property type="entry name" value="TRANSMEMBRANE PROTEIN 256"/>
    <property type="match status" value="1"/>
</dbReference>
<dbReference type="GO" id="GO:0005886">
    <property type="term" value="C:plasma membrane"/>
    <property type="evidence" value="ECO:0007669"/>
    <property type="project" value="TreeGrafter"/>
</dbReference>
<sequence>MAQFFIASAAVSGALAVSFGAFGAHALKARLDSYSLDVFETAVQYHFIHTLALLAVGILLLQNSELALLRSSGWLFLLGMLLFSGSLYVLSLSGLRWLGAIAPLGGLSFIAAWGCLAAASWKLAG</sequence>
<dbReference type="AlphaFoldDB" id="A0A3C1KP35"/>
<organism evidence="7 8">
    <name type="scientific">Haliea salexigens</name>
    <dbReference type="NCBI Taxonomy" id="287487"/>
    <lineage>
        <taxon>Bacteria</taxon>
        <taxon>Pseudomonadati</taxon>
        <taxon>Pseudomonadota</taxon>
        <taxon>Gammaproteobacteria</taxon>
        <taxon>Cellvibrionales</taxon>
        <taxon>Halieaceae</taxon>
        <taxon>Haliea</taxon>
    </lineage>
</organism>
<feature type="transmembrane region" description="Helical" evidence="6">
    <location>
        <begin position="97"/>
        <end position="119"/>
    </location>
</feature>
<evidence type="ECO:0000313" key="8">
    <source>
        <dbReference type="Proteomes" id="UP000259273"/>
    </source>
</evidence>
<dbReference type="Proteomes" id="UP000259273">
    <property type="component" value="Unassembled WGS sequence"/>
</dbReference>
<keyword evidence="3 6" id="KW-0812">Transmembrane</keyword>
<evidence type="ECO:0000256" key="5">
    <source>
        <dbReference type="ARBA" id="ARBA00023136"/>
    </source>
</evidence>
<gene>
    <name evidence="7" type="ORF">DCP75_12095</name>
</gene>
<keyword evidence="4 6" id="KW-1133">Transmembrane helix</keyword>
<evidence type="ECO:0000256" key="1">
    <source>
        <dbReference type="ARBA" id="ARBA00004141"/>
    </source>
</evidence>
<dbReference type="STRING" id="1121937.GCA_000423125_02438"/>
<reference evidence="7 8" key="1">
    <citation type="journal article" date="2018" name="Nat. Biotechnol.">
        <title>A standardized bacterial taxonomy based on genome phylogeny substantially revises the tree of life.</title>
        <authorList>
            <person name="Parks D.H."/>
            <person name="Chuvochina M."/>
            <person name="Waite D.W."/>
            <person name="Rinke C."/>
            <person name="Skarshewski A."/>
            <person name="Chaumeil P.A."/>
            <person name="Hugenholtz P."/>
        </authorList>
    </citation>
    <scope>NUCLEOTIDE SEQUENCE [LARGE SCALE GENOMIC DNA]</scope>
    <source>
        <strain evidence="7">UBA9158</strain>
    </source>
</reference>
<dbReference type="InterPro" id="IPR006696">
    <property type="entry name" value="DUF423"/>
</dbReference>
<evidence type="ECO:0000256" key="3">
    <source>
        <dbReference type="ARBA" id="ARBA00022692"/>
    </source>
</evidence>
<evidence type="ECO:0000256" key="6">
    <source>
        <dbReference type="SAM" id="Phobius"/>
    </source>
</evidence>
<comment type="similarity">
    <text evidence="2">Belongs to the UPF0382 family.</text>
</comment>
<protein>
    <submittedName>
        <fullName evidence="7">DUF423 domain-containing protein</fullName>
    </submittedName>
</protein>
<dbReference type="Pfam" id="PF04241">
    <property type="entry name" value="DUF423"/>
    <property type="match status" value="1"/>
</dbReference>
<evidence type="ECO:0000256" key="4">
    <source>
        <dbReference type="ARBA" id="ARBA00022989"/>
    </source>
</evidence>
<proteinExistence type="inferred from homology"/>
<dbReference type="EMBL" id="DMND01000165">
    <property type="protein sequence ID" value="HAN28437.1"/>
    <property type="molecule type" value="Genomic_DNA"/>
</dbReference>
<accession>A0A3C1KP35</accession>
<dbReference type="PANTHER" id="PTHR43461:SF1">
    <property type="entry name" value="TRANSMEMBRANE PROTEIN 256"/>
    <property type="match status" value="1"/>
</dbReference>
<evidence type="ECO:0000313" key="7">
    <source>
        <dbReference type="EMBL" id="HAN28437.1"/>
    </source>
</evidence>
<feature type="transmembrane region" description="Helical" evidence="6">
    <location>
        <begin position="73"/>
        <end position="91"/>
    </location>
</feature>
<name>A0A3C1KP35_9GAMM</name>
<keyword evidence="5 6" id="KW-0472">Membrane</keyword>
<comment type="caution">
    <text evidence="7">The sequence shown here is derived from an EMBL/GenBank/DDBJ whole genome shotgun (WGS) entry which is preliminary data.</text>
</comment>
<feature type="transmembrane region" description="Helical" evidence="6">
    <location>
        <begin position="42"/>
        <end position="61"/>
    </location>
</feature>
<evidence type="ECO:0000256" key="2">
    <source>
        <dbReference type="ARBA" id="ARBA00009694"/>
    </source>
</evidence>
<comment type="subcellular location">
    <subcellularLocation>
        <location evidence="1">Membrane</location>
        <topology evidence="1">Multi-pass membrane protein</topology>
    </subcellularLocation>
</comment>